<gene>
    <name evidence="2" type="ORF">ACFQ63_32570</name>
</gene>
<dbReference type="Proteomes" id="UP001600424">
    <property type="component" value="Unassembled WGS sequence"/>
</dbReference>
<feature type="chain" id="PRO_5047503076" evidence="1">
    <location>
        <begin position="25"/>
        <end position="124"/>
    </location>
</feature>
<name>A0ABW6J3B3_STRWE</name>
<keyword evidence="3" id="KW-1185">Reference proteome</keyword>
<sequence length="124" mass="12314">MLKKSLVVAAAAAMAFATAGVAAADDVVRVVESAEVTIPVASGGYPGRAVAKAECPAGETRTGGGAMVVAGNSYADRYAVGASIPVAGEGWWAFATNTDPSSPGKLKAYAICAKVVKNPTLTTP</sequence>
<organism evidence="2 3">
    <name type="scientific">Streptomyces wedmorensis</name>
    <dbReference type="NCBI Taxonomy" id="43759"/>
    <lineage>
        <taxon>Bacteria</taxon>
        <taxon>Bacillati</taxon>
        <taxon>Actinomycetota</taxon>
        <taxon>Actinomycetes</taxon>
        <taxon>Kitasatosporales</taxon>
        <taxon>Streptomycetaceae</taxon>
        <taxon>Streptomyces</taxon>
    </lineage>
</organism>
<keyword evidence="1" id="KW-0732">Signal</keyword>
<dbReference type="RefSeq" id="WP_386248473.1">
    <property type="nucleotide sequence ID" value="NZ_JBHTRV010000033.1"/>
</dbReference>
<evidence type="ECO:0000313" key="3">
    <source>
        <dbReference type="Proteomes" id="UP001600424"/>
    </source>
</evidence>
<dbReference type="EMBL" id="JBHTRV010000033">
    <property type="protein sequence ID" value="MFE5984416.1"/>
    <property type="molecule type" value="Genomic_DNA"/>
</dbReference>
<evidence type="ECO:0000256" key="1">
    <source>
        <dbReference type="SAM" id="SignalP"/>
    </source>
</evidence>
<reference evidence="2 3" key="1">
    <citation type="submission" date="2024-09" db="EMBL/GenBank/DDBJ databases">
        <title>The Natural Products Discovery Center: Release of the First 8490 Sequenced Strains for Exploring Actinobacteria Biosynthetic Diversity.</title>
        <authorList>
            <person name="Kalkreuter E."/>
            <person name="Kautsar S.A."/>
            <person name="Yang D."/>
            <person name="Bader C.D."/>
            <person name="Teijaro C.N."/>
            <person name="Fluegel L."/>
            <person name="Davis C.M."/>
            <person name="Simpson J.R."/>
            <person name="Lauterbach L."/>
            <person name="Steele A.D."/>
            <person name="Gui C."/>
            <person name="Meng S."/>
            <person name="Li G."/>
            <person name="Viehrig K."/>
            <person name="Ye F."/>
            <person name="Su P."/>
            <person name="Kiefer A.F."/>
            <person name="Nichols A."/>
            <person name="Cepeda A.J."/>
            <person name="Yan W."/>
            <person name="Fan B."/>
            <person name="Jiang Y."/>
            <person name="Adhikari A."/>
            <person name="Zheng C.-J."/>
            <person name="Schuster L."/>
            <person name="Cowan T.M."/>
            <person name="Smanski M.J."/>
            <person name="Chevrette M.G."/>
            <person name="De Carvalho L.P.S."/>
            <person name="Shen B."/>
        </authorList>
    </citation>
    <scope>NUCLEOTIDE SEQUENCE [LARGE SCALE GENOMIC DNA]</scope>
    <source>
        <strain evidence="2 3">NPDC056472</strain>
    </source>
</reference>
<proteinExistence type="predicted"/>
<evidence type="ECO:0000313" key="2">
    <source>
        <dbReference type="EMBL" id="MFE5984416.1"/>
    </source>
</evidence>
<comment type="caution">
    <text evidence="2">The sequence shown here is derived from an EMBL/GenBank/DDBJ whole genome shotgun (WGS) entry which is preliminary data.</text>
</comment>
<accession>A0ABW6J3B3</accession>
<protein>
    <submittedName>
        <fullName evidence="2">Uncharacterized protein</fullName>
    </submittedName>
</protein>
<feature type="signal peptide" evidence="1">
    <location>
        <begin position="1"/>
        <end position="24"/>
    </location>
</feature>